<dbReference type="AlphaFoldDB" id="A0A0G9K7M6"/>
<dbReference type="Proteomes" id="UP000035514">
    <property type="component" value="Unassembled WGS sequence"/>
</dbReference>
<dbReference type="RefSeq" id="WP_004510196.1">
    <property type="nucleotide sequence ID" value="NZ_JAIQ01000055.1"/>
</dbReference>
<organism evidence="2 3">
    <name type="scientific">Aliarcobacter butzleri L348</name>
    <dbReference type="NCBI Taxonomy" id="1447256"/>
    <lineage>
        <taxon>Bacteria</taxon>
        <taxon>Pseudomonadati</taxon>
        <taxon>Campylobacterota</taxon>
        <taxon>Epsilonproteobacteria</taxon>
        <taxon>Campylobacterales</taxon>
        <taxon>Arcobacteraceae</taxon>
        <taxon>Aliarcobacter</taxon>
    </lineage>
</organism>
<dbReference type="GeneID" id="24303692"/>
<feature type="chain" id="PRO_5002577730" description="Periplasmic protein" evidence="1">
    <location>
        <begin position="23"/>
        <end position="269"/>
    </location>
</feature>
<comment type="caution">
    <text evidence="2">The sequence shown here is derived from an EMBL/GenBank/DDBJ whole genome shotgun (WGS) entry which is preliminary data.</text>
</comment>
<accession>A0A0G9K7M6</accession>
<proteinExistence type="predicted"/>
<evidence type="ECO:0000313" key="3">
    <source>
        <dbReference type="Proteomes" id="UP000035514"/>
    </source>
</evidence>
<reference evidence="2 3" key="1">
    <citation type="submission" date="2014-01" db="EMBL/GenBank/DDBJ databases">
        <title>Development of a Comparative Genomic Fingerprinting Assay for High Resolution Genotyping of Arcobacter butzleri.</title>
        <authorList>
            <person name="Webb A.L."/>
            <person name="Inglis G.D."/>
            <person name="Kruczkiewicz P."/>
            <person name="Selinger L.B."/>
            <person name="Taboada E.N."/>
        </authorList>
    </citation>
    <scope>NUCLEOTIDE SEQUENCE [LARGE SCALE GENOMIC DNA]</scope>
    <source>
        <strain evidence="2 3">L348</strain>
    </source>
</reference>
<sequence>MIKKLILIIALCVTSNASINDAVQNLLGASDYNTHRNLINHIFKNSSSFYKNGQIDYVKITQELSNNNLLKLDLGGTKDIEVSFSFNTNAKKSMKNINDILKAIGQQNFITQSEVVIEDQLKWTIRLKTAAAINPLRLSQELQSTNSSIVDIKREGNLKWSYFIDSTNSTVYKTEDLINNKSLSLKKPNKPYIIEISNTSAISISSNINNSWYPSIVFYDKDFKIIEIVEKDSLHKNLVIDVPNNTRYIKIDDLYSLANLKQGISITKE</sequence>
<gene>
    <name evidence="2" type="ORF">AA20_02335</name>
</gene>
<evidence type="ECO:0000313" key="2">
    <source>
        <dbReference type="EMBL" id="KLE01770.1"/>
    </source>
</evidence>
<feature type="signal peptide" evidence="1">
    <location>
        <begin position="1"/>
        <end position="22"/>
    </location>
</feature>
<evidence type="ECO:0000256" key="1">
    <source>
        <dbReference type="SAM" id="SignalP"/>
    </source>
</evidence>
<dbReference type="EMBL" id="JAIQ01000055">
    <property type="protein sequence ID" value="KLE01770.1"/>
    <property type="molecule type" value="Genomic_DNA"/>
</dbReference>
<dbReference type="PATRIC" id="fig|1447256.3.peg.449"/>
<protein>
    <recommendedName>
        <fullName evidence="4">Periplasmic protein</fullName>
    </recommendedName>
</protein>
<name>A0A0G9K7M6_9BACT</name>
<evidence type="ECO:0008006" key="4">
    <source>
        <dbReference type="Google" id="ProtNLM"/>
    </source>
</evidence>
<keyword evidence="1" id="KW-0732">Signal</keyword>